<gene>
    <name evidence="2" type="ORF">PLOB_00041960</name>
</gene>
<feature type="non-terminal residue" evidence="2">
    <location>
        <position position="619"/>
    </location>
</feature>
<dbReference type="Proteomes" id="UP001159405">
    <property type="component" value="Unassembled WGS sequence"/>
</dbReference>
<dbReference type="EMBL" id="CALNXK010000067">
    <property type="protein sequence ID" value="CAH3141777.1"/>
    <property type="molecule type" value="Genomic_DNA"/>
</dbReference>
<evidence type="ECO:0000313" key="2">
    <source>
        <dbReference type="EMBL" id="CAH3141777.1"/>
    </source>
</evidence>
<name>A0ABN8PE09_9CNID</name>
<organism evidence="2 3">
    <name type="scientific">Porites lobata</name>
    <dbReference type="NCBI Taxonomy" id="104759"/>
    <lineage>
        <taxon>Eukaryota</taxon>
        <taxon>Metazoa</taxon>
        <taxon>Cnidaria</taxon>
        <taxon>Anthozoa</taxon>
        <taxon>Hexacorallia</taxon>
        <taxon>Scleractinia</taxon>
        <taxon>Fungiina</taxon>
        <taxon>Poritidae</taxon>
        <taxon>Porites</taxon>
    </lineage>
</organism>
<protein>
    <submittedName>
        <fullName evidence="2">Uncharacterized protein</fullName>
    </submittedName>
</protein>
<feature type="region of interest" description="Disordered" evidence="1">
    <location>
        <begin position="402"/>
        <end position="533"/>
    </location>
</feature>
<evidence type="ECO:0000313" key="3">
    <source>
        <dbReference type="Proteomes" id="UP001159405"/>
    </source>
</evidence>
<comment type="caution">
    <text evidence="2">The sequence shown here is derived from an EMBL/GenBank/DDBJ whole genome shotgun (WGS) entry which is preliminary data.</text>
</comment>
<proteinExistence type="predicted"/>
<feature type="compositionally biased region" description="Basic and acidic residues" evidence="1">
    <location>
        <begin position="438"/>
        <end position="457"/>
    </location>
</feature>
<feature type="compositionally biased region" description="Acidic residues" evidence="1">
    <location>
        <begin position="476"/>
        <end position="486"/>
    </location>
</feature>
<sequence length="619" mass="68296">MPYIGWVELNFRLLSSKEELAVPFLVTDQSLDTPIIGFNVIEEIVKTSSEDAMLHQEITSSFTELNGKNASALVNFIQSRNQSDLCLIKTMKHDTIIPPRQSQSVTCRANTGPVERTTPVLFEPDESNPWPSGLEITETLLTVKKGKSSKVEIDIVNNTNHDIRLPGRTLLGRLQLVQSVTPVEVRLKDSNGNMKTPDEESTEAKVPDQATTCTGNAGGPLLIPPHAEEPLSTPSHIKDIDLSGLNAHQKEVALKLLTEEAESFARDDSDVGCIRDLELNLDLEDQTPVIPHEVLQTVVCSAKLQEEGTVNWISALSGDPATLESDMSDGGKPSVPQLDVKQAQTEDPVINRVRELIQCGLRPTTAERKKEPRDVQLLLHEWNSLSVDKDGILQRCTRSLDVASKTPHRQKSRKEIRRETNHAPTTLVEESSDDESEHYELNFEPERQPELQTDHSAESVSEDIAWESATVSDRGEGEDGCSADEEQEHHPPVEETAPFPAASENEEGPSTPGNTSQEDASIAESRPQRDRRSPAVLTYDTLGNPVYQARAVVQSLTNDSAPLPSTPYAQGPPLAWQTSVPATWQPLPPMTMQPFPSFHYPMIFGYQGMPPANFSYPAN</sequence>
<accession>A0ABN8PE09</accession>
<feature type="region of interest" description="Disordered" evidence="1">
    <location>
        <begin position="188"/>
        <end position="209"/>
    </location>
</feature>
<reference evidence="2 3" key="1">
    <citation type="submission" date="2022-05" db="EMBL/GenBank/DDBJ databases">
        <authorList>
            <consortium name="Genoscope - CEA"/>
            <person name="William W."/>
        </authorList>
    </citation>
    <scope>NUCLEOTIDE SEQUENCE [LARGE SCALE GENOMIC DNA]</scope>
</reference>
<keyword evidence="3" id="KW-1185">Reference proteome</keyword>
<evidence type="ECO:0000256" key="1">
    <source>
        <dbReference type="SAM" id="MobiDB-lite"/>
    </source>
</evidence>
<feature type="compositionally biased region" description="Basic and acidic residues" evidence="1">
    <location>
        <begin position="196"/>
        <end position="206"/>
    </location>
</feature>
<feature type="compositionally biased region" description="Basic residues" evidence="1">
    <location>
        <begin position="406"/>
        <end position="415"/>
    </location>
</feature>